<dbReference type="InParanoid" id="A0A0C2X285"/>
<dbReference type="Gene3D" id="3.40.50.11960">
    <property type="match status" value="1"/>
</dbReference>
<dbReference type="HOGENOM" id="CLU_048001_0_0_1"/>
<dbReference type="Proteomes" id="UP000054549">
    <property type="component" value="Unassembled WGS sequence"/>
</dbReference>
<dbReference type="PANTHER" id="PTHR14659:SF1">
    <property type="entry name" value="ALPHA- AND GAMMA-ADAPTIN-BINDING PROTEIN P34"/>
    <property type="match status" value="1"/>
</dbReference>
<evidence type="ECO:0000256" key="1">
    <source>
        <dbReference type="SAM" id="Coils"/>
    </source>
</evidence>
<dbReference type="AlphaFoldDB" id="A0A0C2X285"/>
<name>A0A0C2X285_AMAMK</name>
<gene>
    <name evidence="3" type="ORF">M378DRAFT_726731</name>
</gene>
<dbReference type="EMBL" id="KN818261">
    <property type="protein sequence ID" value="KIL63271.1"/>
    <property type="molecule type" value="Genomic_DNA"/>
</dbReference>
<reference evidence="3 4" key="1">
    <citation type="submission" date="2014-04" db="EMBL/GenBank/DDBJ databases">
        <title>Evolutionary Origins and Diversification of the Mycorrhizal Mutualists.</title>
        <authorList>
            <consortium name="DOE Joint Genome Institute"/>
            <consortium name="Mycorrhizal Genomics Consortium"/>
            <person name="Kohler A."/>
            <person name="Kuo A."/>
            <person name="Nagy L.G."/>
            <person name="Floudas D."/>
            <person name="Copeland A."/>
            <person name="Barry K.W."/>
            <person name="Cichocki N."/>
            <person name="Veneault-Fourrey C."/>
            <person name="LaButti K."/>
            <person name="Lindquist E.A."/>
            <person name="Lipzen A."/>
            <person name="Lundell T."/>
            <person name="Morin E."/>
            <person name="Murat C."/>
            <person name="Riley R."/>
            <person name="Ohm R."/>
            <person name="Sun H."/>
            <person name="Tunlid A."/>
            <person name="Henrissat B."/>
            <person name="Grigoriev I.V."/>
            <person name="Hibbett D.S."/>
            <person name="Martin F."/>
        </authorList>
    </citation>
    <scope>NUCLEOTIDE SEQUENCE [LARGE SCALE GENOMIC DNA]</scope>
    <source>
        <strain evidence="3 4">Koide BX008</strain>
    </source>
</reference>
<dbReference type="STRING" id="946122.A0A0C2X285"/>
<keyword evidence="1" id="KW-0175">Coiled coil</keyword>
<feature type="coiled-coil region" evidence="1">
    <location>
        <begin position="271"/>
        <end position="298"/>
    </location>
</feature>
<feature type="region of interest" description="Disordered" evidence="2">
    <location>
        <begin position="196"/>
        <end position="217"/>
    </location>
</feature>
<protein>
    <submittedName>
        <fullName evidence="3">Uncharacterized protein</fullName>
    </submittedName>
</protein>
<dbReference type="OrthoDB" id="10261384at2759"/>
<evidence type="ECO:0000313" key="4">
    <source>
        <dbReference type="Proteomes" id="UP000054549"/>
    </source>
</evidence>
<evidence type="ECO:0000313" key="3">
    <source>
        <dbReference type="EMBL" id="KIL63271.1"/>
    </source>
</evidence>
<dbReference type="PANTHER" id="PTHR14659">
    <property type="entry name" value="ALPHA- AND GAMMA-ADAPTIN-BINDING PROTEIN P34"/>
    <property type="match status" value="1"/>
</dbReference>
<sequence>MSLSDSHSASSSCRILTVSASLEHALSFIQRIRDHSQPAGAPSISREPAASDELVKVPWTITNKYYSADVHFAAHTVDGLTPDLVRDVPAVVFVWIKGEPYRAHVERLSQDMEECEPEVSLAVRVYTDSPSTPEAGEEEEEGDIDEFLSSHGFEYVSVSDETESQVSDGVPNFPRVIDALSTIMWPSMQAKSISIGDASIRKDSEDSEDETDPWSWASPVWESPTVMGFEDDFTGSYEFLKSELGSDDEEMPSREAVAETRGRIFGGGEDLTEVLARLEEMKLEIAEMESEEERRKAAARVALGVVYGL</sequence>
<evidence type="ECO:0000256" key="2">
    <source>
        <dbReference type="SAM" id="MobiDB-lite"/>
    </source>
</evidence>
<organism evidence="3 4">
    <name type="scientific">Amanita muscaria (strain Koide BX008)</name>
    <dbReference type="NCBI Taxonomy" id="946122"/>
    <lineage>
        <taxon>Eukaryota</taxon>
        <taxon>Fungi</taxon>
        <taxon>Dikarya</taxon>
        <taxon>Basidiomycota</taxon>
        <taxon>Agaricomycotina</taxon>
        <taxon>Agaricomycetes</taxon>
        <taxon>Agaricomycetidae</taxon>
        <taxon>Agaricales</taxon>
        <taxon>Pluteineae</taxon>
        <taxon>Amanitaceae</taxon>
        <taxon>Amanita</taxon>
    </lineage>
</organism>
<keyword evidence="4" id="KW-1185">Reference proteome</keyword>
<accession>A0A0C2X285</accession>
<dbReference type="InterPro" id="IPR019341">
    <property type="entry name" value="Alpha/Gamma-adaptin-bd_p34"/>
</dbReference>
<proteinExistence type="predicted"/>